<evidence type="ECO:0000313" key="2">
    <source>
        <dbReference type="EMBL" id="CAG9787167.1"/>
    </source>
</evidence>
<dbReference type="SUPFAM" id="SSF52833">
    <property type="entry name" value="Thioredoxin-like"/>
    <property type="match status" value="1"/>
</dbReference>
<dbReference type="Pfam" id="PF00043">
    <property type="entry name" value="GST_C"/>
    <property type="match status" value="1"/>
</dbReference>
<dbReference type="OrthoDB" id="2309723at2759"/>
<dbReference type="GO" id="GO:0004364">
    <property type="term" value="F:glutathione transferase activity"/>
    <property type="evidence" value="ECO:0007669"/>
    <property type="project" value="TreeGrafter"/>
</dbReference>
<dbReference type="InterPro" id="IPR010987">
    <property type="entry name" value="Glutathione-S-Trfase_C-like"/>
</dbReference>
<dbReference type="InterPro" id="IPR004046">
    <property type="entry name" value="GST_C"/>
</dbReference>
<feature type="domain" description="GST C-terminal" evidence="1">
    <location>
        <begin position="21"/>
        <end position="147"/>
    </location>
</feature>
<dbReference type="Gene3D" id="3.40.30.10">
    <property type="entry name" value="Glutaredoxin"/>
    <property type="match status" value="1"/>
</dbReference>
<accession>A0A9N9R0Q1</accession>
<dbReference type="Proteomes" id="UP001153714">
    <property type="component" value="Chromosome 17"/>
</dbReference>
<dbReference type="PROSITE" id="PS50405">
    <property type="entry name" value="GST_CTER"/>
    <property type="match status" value="1"/>
</dbReference>
<dbReference type="AlphaFoldDB" id="A0A9N9R0Q1"/>
<dbReference type="PANTHER" id="PTHR43969:SF2">
    <property type="entry name" value="GLUTATHIONE S TRANSFERASE D11, ISOFORM B"/>
    <property type="match status" value="1"/>
</dbReference>
<dbReference type="GO" id="GO:0006749">
    <property type="term" value="P:glutathione metabolic process"/>
    <property type="evidence" value="ECO:0007669"/>
    <property type="project" value="TreeGrafter"/>
</dbReference>
<reference evidence="2" key="1">
    <citation type="submission" date="2021-12" db="EMBL/GenBank/DDBJ databases">
        <authorList>
            <person name="King R."/>
        </authorList>
    </citation>
    <scope>NUCLEOTIDE SEQUENCE</scope>
</reference>
<dbReference type="Gene3D" id="1.20.1050.10">
    <property type="match status" value="1"/>
</dbReference>
<dbReference type="InterPro" id="IPR036249">
    <property type="entry name" value="Thioredoxin-like_sf"/>
</dbReference>
<gene>
    <name evidence="2" type="ORF">DIATSA_LOCUS5072</name>
</gene>
<evidence type="ECO:0000313" key="3">
    <source>
        <dbReference type="Proteomes" id="UP001153714"/>
    </source>
</evidence>
<dbReference type="EMBL" id="OU893348">
    <property type="protein sequence ID" value="CAG9787167.1"/>
    <property type="molecule type" value="Genomic_DNA"/>
</dbReference>
<reference evidence="2" key="2">
    <citation type="submission" date="2022-10" db="EMBL/GenBank/DDBJ databases">
        <authorList>
            <consortium name="ENA_rothamsted_submissions"/>
            <consortium name="culmorum"/>
            <person name="King R."/>
        </authorList>
    </citation>
    <scope>NUCLEOTIDE SEQUENCE</scope>
</reference>
<protein>
    <recommendedName>
        <fullName evidence="1">GST C-terminal domain-containing protein</fullName>
    </recommendedName>
</protein>
<organism evidence="2 3">
    <name type="scientific">Diatraea saccharalis</name>
    <name type="common">sugarcane borer</name>
    <dbReference type="NCBI Taxonomy" id="40085"/>
    <lineage>
        <taxon>Eukaryota</taxon>
        <taxon>Metazoa</taxon>
        <taxon>Ecdysozoa</taxon>
        <taxon>Arthropoda</taxon>
        <taxon>Hexapoda</taxon>
        <taxon>Insecta</taxon>
        <taxon>Pterygota</taxon>
        <taxon>Neoptera</taxon>
        <taxon>Endopterygota</taxon>
        <taxon>Lepidoptera</taxon>
        <taxon>Glossata</taxon>
        <taxon>Ditrysia</taxon>
        <taxon>Pyraloidea</taxon>
        <taxon>Crambidae</taxon>
        <taxon>Crambinae</taxon>
        <taxon>Diatraea</taxon>
    </lineage>
</organism>
<dbReference type="SUPFAM" id="SSF47616">
    <property type="entry name" value="GST C-terminal domain-like"/>
    <property type="match status" value="1"/>
</dbReference>
<proteinExistence type="predicted"/>
<keyword evidence="3" id="KW-1185">Reference proteome</keyword>
<dbReference type="PANTHER" id="PTHR43969">
    <property type="entry name" value="GLUTATHIONE S TRANSFERASE D10, ISOFORM A-RELATED"/>
    <property type="match status" value="1"/>
</dbReference>
<evidence type="ECO:0000259" key="1">
    <source>
        <dbReference type="PROSITE" id="PS50405"/>
    </source>
</evidence>
<dbReference type="InterPro" id="IPR036282">
    <property type="entry name" value="Glutathione-S-Trfase_C_sf"/>
</dbReference>
<name>A0A9N9R0Q1_9NEOP</name>
<dbReference type="CDD" id="cd03177">
    <property type="entry name" value="GST_C_Delta_Epsilon"/>
    <property type="match status" value="1"/>
</dbReference>
<sequence length="151" mass="16861">MPAQPIKLYYLPPSPPCRAVMMTAKALGLELELVLTNIMEGAHLTPEFIKGPMLFKGEPMDEALAAKLNEAIGWLNTLLDGKAFVAGDNLTVADISIIVTFTNLAAFEYDFSEYENVKKWFERTKKTLEPYGYYEIDDAGAQMLASFLKNE</sequence>